<evidence type="ECO:0000313" key="2">
    <source>
        <dbReference type="EMBL" id="GIX72901.1"/>
    </source>
</evidence>
<dbReference type="EMBL" id="BPLR01019883">
    <property type="protein sequence ID" value="GIX72901.1"/>
    <property type="molecule type" value="Genomic_DNA"/>
</dbReference>
<keyword evidence="3" id="KW-1185">Reference proteome</keyword>
<reference evidence="2 3" key="1">
    <citation type="submission" date="2021-06" db="EMBL/GenBank/DDBJ databases">
        <title>Caerostris extrusa draft genome.</title>
        <authorList>
            <person name="Kono N."/>
            <person name="Arakawa K."/>
        </authorList>
    </citation>
    <scope>NUCLEOTIDE SEQUENCE [LARGE SCALE GENOMIC DNA]</scope>
</reference>
<dbReference type="AlphaFoldDB" id="A0AAV4MKG3"/>
<dbReference type="Proteomes" id="UP001054945">
    <property type="component" value="Unassembled WGS sequence"/>
</dbReference>
<accession>A0AAV4MKG3</accession>
<sequence>MTVPSEDIRHFRPGLRQQSRTVRADREIKSKILRGTNHATTMNKPHHYVTIQKLKAGIAFVEGSMQSHGITTLTDKQAPPGLRPITII</sequence>
<organism evidence="2 3">
    <name type="scientific">Caerostris extrusa</name>
    <name type="common">Bark spider</name>
    <name type="synonym">Caerostris bankana</name>
    <dbReference type="NCBI Taxonomy" id="172846"/>
    <lineage>
        <taxon>Eukaryota</taxon>
        <taxon>Metazoa</taxon>
        <taxon>Ecdysozoa</taxon>
        <taxon>Arthropoda</taxon>
        <taxon>Chelicerata</taxon>
        <taxon>Arachnida</taxon>
        <taxon>Araneae</taxon>
        <taxon>Araneomorphae</taxon>
        <taxon>Entelegynae</taxon>
        <taxon>Araneoidea</taxon>
        <taxon>Araneidae</taxon>
        <taxon>Caerostris</taxon>
    </lineage>
</organism>
<comment type="caution">
    <text evidence="2">The sequence shown here is derived from an EMBL/GenBank/DDBJ whole genome shotgun (WGS) entry which is preliminary data.</text>
</comment>
<feature type="compositionally biased region" description="Basic and acidic residues" evidence="1">
    <location>
        <begin position="1"/>
        <end position="10"/>
    </location>
</feature>
<protein>
    <submittedName>
        <fullName evidence="2">Uncharacterized protein</fullName>
    </submittedName>
</protein>
<evidence type="ECO:0000256" key="1">
    <source>
        <dbReference type="SAM" id="MobiDB-lite"/>
    </source>
</evidence>
<gene>
    <name evidence="2" type="ORF">CEXT_594831</name>
</gene>
<proteinExistence type="predicted"/>
<name>A0AAV4MKG3_CAEEX</name>
<feature type="region of interest" description="Disordered" evidence="1">
    <location>
        <begin position="1"/>
        <end position="23"/>
    </location>
</feature>
<evidence type="ECO:0000313" key="3">
    <source>
        <dbReference type="Proteomes" id="UP001054945"/>
    </source>
</evidence>